<evidence type="ECO:0000256" key="6">
    <source>
        <dbReference type="ARBA" id="ARBA00023136"/>
    </source>
</evidence>
<accession>A0ABR1T503</accession>
<evidence type="ECO:0000256" key="8">
    <source>
        <dbReference type="SAM" id="Phobius"/>
    </source>
</evidence>
<proteinExistence type="predicted"/>
<dbReference type="InterPro" id="IPR011701">
    <property type="entry name" value="MFS"/>
</dbReference>
<feature type="transmembrane region" description="Helical" evidence="8">
    <location>
        <begin position="426"/>
        <end position="449"/>
    </location>
</feature>
<feature type="compositionally biased region" description="Polar residues" evidence="7">
    <location>
        <begin position="554"/>
        <end position="569"/>
    </location>
</feature>
<dbReference type="CDD" id="cd17323">
    <property type="entry name" value="MFS_Tpo1_MDR_like"/>
    <property type="match status" value="1"/>
</dbReference>
<feature type="transmembrane region" description="Helical" evidence="8">
    <location>
        <begin position="170"/>
        <end position="192"/>
    </location>
</feature>
<dbReference type="Pfam" id="PF07690">
    <property type="entry name" value="MFS_1"/>
    <property type="match status" value="2"/>
</dbReference>
<evidence type="ECO:0000256" key="4">
    <source>
        <dbReference type="ARBA" id="ARBA00022692"/>
    </source>
</evidence>
<sequence length="608" mass="66047">MASEKDTKPKQPGGHDLEHTAPHKIPYWRIVFDQSGITDSVLNHPYPGSGTEEDPYLVQWVPHDPRNPFNFSTVTKWFITFTVALATLAVALVSSAYSGGIRQIIEEFGITQEVATLGVSLFVLGFAVGPLLWAPLSEVFGRQVLFFATYAALTAFNAGTAGANGPTTLLVLRFFAGAFGSSPLTNAGGVIADMFPAAQRGLSDVSAAGWRWVMGFLAAFSGFFWIVGGLLVPETYAPVLLRKRAAALSKRTGKHYVSKIDADRGRVTLGQSLRTALSRPWILLFREPIVLLLSIFMAIVYGTLYMLFGAFPIVFQGQRGWSQGISGLAFLGIMVGMIFAVAYSIWDNSRYIRIEDENEGFAPPEARLPPAMVGAVALPVGLFWFAWTNSASIHWVVSIAAGVPFGFGMVLVFLSIMNYLIDAYTIFAASVLAANSVLRSLFGFAFPLFTSYMYADLGIHWASSIPAFLALACVPFPFLFYKYGPQIRAKCHFAAESLAFMKRLKAEQAAADAEENEGEKGSERTLTEGANGAATAGDDDDAERDGPAFAAIRTGNSRPGSRPASQRSSLARVPTHHSLAAYNDNPFDIDRVHTNQSQFSMKRTKSKA</sequence>
<comment type="subcellular location">
    <subcellularLocation>
        <location evidence="1">Cell membrane</location>
        <topology evidence="1">Multi-pass membrane protein</topology>
    </subcellularLocation>
</comment>
<dbReference type="RefSeq" id="XP_066709057.1">
    <property type="nucleotide sequence ID" value="XM_066865928.1"/>
</dbReference>
<evidence type="ECO:0000256" key="1">
    <source>
        <dbReference type="ARBA" id="ARBA00004651"/>
    </source>
</evidence>
<feature type="transmembrane region" description="Helical" evidence="8">
    <location>
        <begin position="289"/>
        <end position="315"/>
    </location>
</feature>
<feature type="transmembrane region" description="Helical" evidence="8">
    <location>
        <begin position="367"/>
        <end position="387"/>
    </location>
</feature>
<evidence type="ECO:0000256" key="7">
    <source>
        <dbReference type="SAM" id="MobiDB-lite"/>
    </source>
</evidence>
<name>A0ABR1T503_9PEZI</name>
<gene>
    <name evidence="9" type="ORF">PG994_014519</name>
</gene>
<dbReference type="GeneID" id="92098991"/>
<dbReference type="InterPro" id="IPR036259">
    <property type="entry name" value="MFS_trans_sf"/>
</dbReference>
<keyword evidence="4 8" id="KW-0812">Transmembrane</keyword>
<keyword evidence="6 8" id="KW-0472">Membrane</keyword>
<evidence type="ECO:0000313" key="9">
    <source>
        <dbReference type="EMBL" id="KAK8041512.1"/>
    </source>
</evidence>
<feature type="transmembrane region" description="Helical" evidence="8">
    <location>
        <begin position="327"/>
        <end position="346"/>
    </location>
</feature>
<dbReference type="Gene3D" id="1.20.1250.20">
    <property type="entry name" value="MFS general substrate transporter like domains"/>
    <property type="match status" value="1"/>
</dbReference>
<protein>
    <submittedName>
        <fullName evidence="9">Major facilitator superfamily domain- general substrate transporter</fullName>
    </submittedName>
</protein>
<keyword evidence="2" id="KW-0813">Transport</keyword>
<dbReference type="Proteomes" id="UP001480595">
    <property type="component" value="Unassembled WGS sequence"/>
</dbReference>
<feature type="transmembrane region" description="Helical" evidence="8">
    <location>
        <begin position="212"/>
        <end position="232"/>
    </location>
</feature>
<evidence type="ECO:0000313" key="10">
    <source>
        <dbReference type="Proteomes" id="UP001480595"/>
    </source>
</evidence>
<reference evidence="9 10" key="1">
    <citation type="submission" date="2023-01" db="EMBL/GenBank/DDBJ databases">
        <title>Analysis of 21 Apiospora genomes using comparative genomics revels a genus with tremendous synthesis potential of carbohydrate active enzymes and secondary metabolites.</title>
        <authorList>
            <person name="Sorensen T."/>
        </authorList>
    </citation>
    <scope>NUCLEOTIDE SEQUENCE [LARGE SCALE GENOMIC DNA]</scope>
    <source>
        <strain evidence="9 10">CBS 135458</strain>
    </source>
</reference>
<evidence type="ECO:0000256" key="5">
    <source>
        <dbReference type="ARBA" id="ARBA00022989"/>
    </source>
</evidence>
<evidence type="ECO:0000256" key="2">
    <source>
        <dbReference type="ARBA" id="ARBA00022448"/>
    </source>
</evidence>
<feature type="transmembrane region" description="Helical" evidence="8">
    <location>
        <begin position="461"/>
        <end position="481"/>
    </location>
</feature>
<evidence type="ECO:0000256" key="3">
    <source>
        <dbReference type="ARBA" id="ARBA00022475"/>
    </source>
</evidence>
<feature type="transmembrane region" description="Helical" evidence="8">
    <location>
        <begin position="393"/>
        <end position="414"/>
    </location>
</feature>
<comment type="caution">
    <text evidence="9">The sequence shown here is derived from an EMBL/GenBank/DDBJ whole genome shotgun (WGS) entry which is preliminary data.</text>
</comment>
<organism evidence="9 10">
    <name type="scientific">Apiospora phragmitis</name>
    <dbReference type="NCBI Taxonomy" id="2905665"/>
    <lineage>
        <taxon>Eukaryota</taxon>
        <taxon>Fungi</taxon>
        <taxon>Dikarya</taxon>
        <taxon>Ascomycota</taxon>
        <taxon>Pezizomycotina</taxon>
        <taxon>Sordariomycetes</taxon>
        <taxon>Xylariomycetidae</taxon>
        <taxon>Amphisphaeriales</taxon>
        <taxon>Apiosporaceae</taxon>
        <taxon>Apiospora</taxon>
    </lineage>
</organism>
<feature type="region of interest" description="Disordered" evidence="7">
    <location>
        <begin position="1"/>
        <end position="20"/>
    </location>
</feature>
<dbReference type="PANTHER" id="PTHR23502">
    <property type="entry name" value="MAJOR FACILITATOR SUPERFAMILY"/>
    <property type="match status" value="1"/>
</dbReference>
<dbReference type="PANTHER" id="PTHR23502:SF186">
    <property type="entry name" value="MAJOR FACILITATOR SUPERFAMILY (MFS) PROFILE DOMAIN-CONTAINING PROTEIN"/>
    <property type="match status" value="1"/>
</dbReference>
<feature type="transmembrane region" description="Helical" evidence="8">
    <location>
        <begin position="139"/>
        <end position="158"/>
    </location>
</feature>
<keyword evidence="3" id="KW-1003">Cell membrane</keyword>
<dbReference type="EMBL" id="JAQQWL010000015">
    <property type="protein sequence ID" value="KAK8041512.1"/>
    <property type="molecule type" value="Genomic_DNA"/>
</dbReference>
<keyword evidence="5 8" id="KW-1133">Transmembrane helix</keyword>
<feature type="transmembrane region" description="Helical" evidence="8">
    <location>
        <begin position="74"/>
        <end position="93"/>
    </location>
</feature>
<dbReference type="SUPFAM" id="SSF103473">
    <property type="entry name" value="MFS general substrate transporter"/>
    <property type="match status" value="1"/>
</dbReference>
<keyword evidence="10" id="KW-1185">Reference proteome</keyword>
<feature type="transmembrane region" description="Helical" evidence="8">
    <location>
        <begin position="114"/>
        <end position="133"/>
    </location>
</feature>
<feature type="region of interest" description="Disordered" evidence="7">
    <location>
        <begin position="511"/>
        <end position="589"/>
    </location>
</feature>